<dbReference type="EMBL" id="BFCH01000018">
    <property type="protein sequence ID" value="GBG38720.1"/>
    <property type="molecule type" value="Genomic_DNA"/>
</dbReference>
<dbReference type="Proteomes" id="UP001139505">
    <property type="component" value="Unassembled WGS sequence"/>
</dbReference>
<keyword evidence="1" id="KW-0732">Signal</keyword>
<accession>A0AA37PK99</accession>
<evidence type="ECO:0008006" key="6">
    <source>
        <dbReference type="Google" id="ProtNLM"/>
    </source>
</evidence>
<feature type="chain" id="PRO_5041299207" description="Peptidase C39-like domain-containing protein" evidence="1">
    <location>
        <begin position="37"/>
        <end position="223"/>
    </location>
</feature>
<name>A0AA37PK99_9MYCO</name>
<evidence type="ECO:0000256" key="1">
    <source>
        <dbReference type="SAM" id="SignalP"/>
    </source>
</evidence>
<protein>
    <recommendedName>
        <fullName evidence="6">Peptidase C39-like domain-containing protein</fullName>
    </recommendedName>
</protein>
<keyword evidence="4" id="KW-1185">Reference proteome</keyword>
<evidence type="ECO:0000313" key="5">
    <source>
        <dbReference type="Proteomes" id="UP001139505"/>
    </source>
</evidence>
<proteinExistence type="predicted"/>
<dbReference type="RefSeq" id="WP_108923157.1">
    <property type="nucleotide sequence ID" value="NZ_BFCH01000018.1"/>
</dbReference>
<reference evidence="3" key="3">
    <citation type="journal article" date="2022" name="Microbiol. Resour. Announc.">
        <title>Draft Genome Sequences of Eight Mycobacterium montefiorense Strains Isolated from Salamanders in Captivity.</title>
        <authorList>
            <person name="Komine T."/>
            <person name="Ihara H."/>
            <person name="Fukano H."/>
            <person name="Hoshino Y."/>
            <person name="Kurata O."/>
            <person name="Wada S."/>
        </authorList>
    </citation>
    <scope>NUCLEOTIDE SEQUENCE</scope>
    <source>
        <strain evidence="3">NJB18185</strain>
    </source>
</reference>
<evidence type="ECO:0000313" key="2">
    <source>
        <dbReference type="EMBL" id="GBG38720.1"/>
    </source>
</evidence>
<feature type="signal peptide" evidence="1">
    <location>
        <begin position="1"/>
        <end position="36"/>
    </location>
</feature>
<dbReference type="EMBL" id="BQYH01000005">
    <property type="protein sequence ID" value="GKU70971.1"/>
    <property type="molecule type" value="Genomic_DNA"/>
</dbReference>
<gene>
    <name evidence="2" type="ORF">MmonteBS_30920</name>
    <name evidence="3" type="ORF">NJB18185_07480</name>
</gene>
<evidence type="ECO:0000313" key="4">
    <source>
        <dbReference type="Proteomes" id="UP000245060"/>
    </source>
</evidence>
<reference evidence="2" key="1">
    <citation type="journal article" date="2018" name="Genome Announc.">
        <title>Draft Genome Sequence of Mycobacterium montefiorense Isolated from Japanese Black Salamander (Hynobius nigrescens).</title>
        <authorList>
            <person name="Fukano H."/>
            <person name="Yoshida M."/>
            <person name="Shimizu A."/>
            <person name="Iwao H."/>
            <person name="Katayama Y."/>
            <person name="Omatsu T."/>
            <person name="Mizutani T."/>
            <person name="Kurata O."/>
            <person name="Wada S."/>
            <person name="Hoshino Y."/>
        </authorList>
    </citation>
    <scope>NUCLEOTIDE SEQUENCE</scope>
    <source>
        <strain evidence="2">BS</strain>
    </source>
</reference>
<reference evidence="3" key="4">
    <citation type="submission" date="2022-04" db="EMBL/GenBank/DDBJ databases">
        <authorList>
            <person name="Komine T."/>
            <person name="Fukano H."/>
            <person name="Wada S."/>
        </authorList>
    </citation>
    <scope>NUCLEOTIDE SEQUENCE</scope>
    <source>
        <strain evidence="3">NJB18185</strain>
    </source>
</reference>
<organism evidence="3 5">
    <name type="scientific">Mycobacterium montefiorense</name>
    <dbReference type="NCBI Taxonomy" id="154654"/>
    <lineage>
        <taxon>Bacteria</taxon>
        <taxon>Bacillati</taxon>
        <taxon>Actinomycetota</taxon>
        <taxon>Actinomycetes</taxon>
        <taxon>Mycobacteriales</taxon>
        <taxon>Mycobacteriaceae</taxon>
        <taxon>Mycobacterium</taxon>
        <taxon>Mycobacterium simiae complex</taxon>
    </lineage>
</organism>
<reference evidence="4" key="2">
    <citation type="submission" date="2018-04" db="EMBL/GenBank/DDBJ databases">
        <title>Draft genome sequence of Mycobacterium montefiorense isolated from Japanese black salamander.</title>
        <authorList>
            <person name="Fukano H."/>
            <person name="Yoshida M."/>
            <person name="Shimizu A."/>
            <person name="Iwao H."/>
            <person name="Kurata O."/>
            <person name="Katayama Y."/>
            <person name="Omatsu T."/>
            <person name="Mizutani T."/>
            <person name="Wada S."/>
            <person name="Hoshino Y."/>
        </authorList>
    </citation>
    <scope>NUCLEOTIDE SEQUENCE [LARGE SCALE GENOMIC DNA]</scope>
    <source>
        <strain evidence="4">BS</strain>
    </source>
</reference>
<evidence type="ECO:0000313" key="3">
    <source>
        <dbReference type="EMBL" id="GKU70971.1"/>
    </source>
</evidence>
<dbReference type="AlphaFoldDB" id="A0AA37PK99"/>
<comment type="caution">
    <text evidence="3">The sequence shown here is derived from an EMBL/GenBank/DDBJ whole genome shotgun (WGS) entry which is preliminary data.</text>
</comment>
<sequence length="223" mass="23614">MARTLTTKVAAAARVVAVLCAMTAASSVTWAGASHAAPGPPVPDADHEAGMYGDPAAAAPFWRRQHASDCGEMAVADVVGEITGRQPTERQITVVAENISGATGSGPIWKPPGDTDIRDLPMLLWHYWIRADNVATNTIALEQFLADKRKVIALVNAETIWNRAGNRDAANHFVVVTGIDTKSGVVHLNDSGINAGRDEQIPLATFERAWAPNDNSAIVTKSG</sequence>
<dbReference type="Gene3D" id="3.90.70.10">
    <property type="entry name" value="Cysteine proteinases"/>
    <property type="match status" value="1"/>
</dbReference>
<dbReference type="Proteomes" id="UP000245060">
    <property type="component" value="Unassembled WGS sequence"/>
</dbReference>